<dbReference type="EMBL" id="FRBL01000006">
    <property type="protein sequence ID" value="SHM02098.1"/>
    <property type="molecule type" value="Genomic_DNA"/>
</dbReference>
<evidence type="ECO:0000313" key="2">
    <source>
        <dbReference type="EMBL" id="SHM02098.1"/>
    </source>
</evidence>
<feature type="chain" id="PRO_5012229628" description="LTXXQ motif family protein" evidence="1">
    <location>
        <begin position="22"/>
        <end position="141"/>
    </location>
</feature>
<dbReference type="Proteomes" id="UP000184420">
    <property type="component" value="Unassembled WGS sequence"/>
</dbReference>
<dbReference type="RefSeq" id="WP_073082997.1">
    <property type="nucleotide sequence ID" value="NZ_FRBL01000006.1"/>
</dbReference>
<feature type="signal peptide" evidence="1">
    <location>
        <begin position="1"/>
        <end position="21"/>
    </location>
</feature>
<protein>
    <recommendedName>
        <fullName evidence="4">LTXXQ motif family protein</fullName>
    </recommendedName>
</protein>
<evidence type="ECO:0000256" key="1">
    <source>
        <dbReference type="SAM" id="SignalP"/>
    </source>
</evidence>
<keyword evidence="3" id="KW-1185">Reference proteome</keyword>
<dbReference type="STRING" id="1419482.SAMN05444266_10699"/>
<evidence type="ECO:0000313" key="3">
    <source>
        <dbReference type="Proteomes" id="UP000184420"/>
    </source>
</evidence>
<evidence type="ECO:0008006" key="4">
    <source>
        <dbReference type="Google" id="ProtNLM"/>
    </source>
</evidence>
<organism evidence="2 3">
    <name type="scientific">Chitinophaga jiangningensis</name>
    <dbReference type="NCBI Taxonomy" id="1419482"/>
    <lineage>
        <taxon>Bacteria</taxon>
        <taxon>Pseudomonadati</taxon>
        <taxon>Bacteroidota</taxon>
        <taxon>Chitinophagia</taxon>
        <taxon>Chitinophagales</taxon>
        <taxon>Chitinophagaceae</taxon>
        <taxon>Chitinophaga</taxon>
    </lineage>
</organism>
<gene>
    <name evidence="2" type="ORF">SAMN05444266_10699</name>
</gene>
<sequence length="141" mass="16236">MKKLTAYAILLLSSWAFSLTAAHSQEKDSSAARGRWTPEAVADKMTDKISRELKLSKAQTKEIYAINLDIEKKSENIKLSKKNNAKSMSELNALNNERNQRFKTVLTAPQYKKWTDWTLNKQDHLEAKIEKKKQKKEGQPQ</sequence>
<name>A0A1M7FE82_9BACT</name>
<accession>A0A1M7FE82</accession>
<dbReference type="AlphaFoldDB" id="A0A1M7FE82"/>
<reference evidence="2 3" key="1">
    <citation type="submission" date="2016-11" db="EMBL/GenBank/DDBJ databases">
        <authorList>
            <person name="Jaros S."/>
            <person name="Januszkiewicz K."/>
            <person name="Wedrychowicz H."/>
        </authorList>
    </citation>
    <scope>NUCLEOTIDE SEQUENCE [LARGE SCALE GENOMIC DNA]</scope>
    <source>
        <strain evidence="2 3">DSM 27406</strain>
    </source>
</reference>
<keyword evidence="1" id="KW-0732">Signal</keyword>
<dbReference type="OrthoDB" id="675947at2"/>
<proteinExistence type="predicted"/>